<evidence type="ECO:0000256" key="6">
    <source>
        <dbReference type="ARBA" id="ARBA00022741"/>
    </source>
</evidence>
<feature type="domain" description="Mur ligase central" evidence="13">
    <location>
        <begin position="46"/>
        <end position="266"/>
    </location>
</feature>
<dbReference type="GO" id="GO:0005524">
    <property type="term" value="F:ATP binding"/>
    <property type="evidence" value="ECO:0007669"/>
    <property type="project" value="UniProtKB-KW"/>
</dbReference>
<keyword evidence="8" id="KW-0460">Magnesium</keyword>
<comment type="caution">
    <text evidence="14">The sequence shown here is derived from an EMBL/GenBank/DDBJ whole genome shotgun (WGS) entry which is preliminary data.</text>
</comment>
<dbReference type="EMBL" id="BMEV01000002">
    <property type="protein sequence ID" value="GGH68669.1"/>
    <property type="molecule type" value="Genomic_DNA"/>
</dbReference>
<dbReference type="GO" id="GO:0004326">
    <property type="term" value="F:tetrahydrofolylpolyglutamate synthase activity"/>
    <property type="evidence" value="ECO:0007669"/>
    <property type="project" value="UniProtKB-EC"/>
</dbReference>
<dbReference type="Gene3D" id="3.40.1190.10">
    <property type="entry name" value="Mur-like, catalytic domain"/>
    <property type="match status" value="1"/>
</dbReference>
<name>A0A8J2ZQC7_9BACI</name>
<dbReference type="InterPro" id="IPR036615">
    <property type="entry name" value="Mur_ligase_C_dom_sf"/>
</dbReference>
<dbReference type="SUPFAM" id="SSF53623">
    <property type="entry name" value="MurD-like peptide ligases, catalytic domain"/>
    <property type="match status" value="1"/>
</dbReference>
<evidence type="ECO:0000256" key="8">
    <source>
        <dbReference type="ARBA" id="ARBA00022842"/>
    </source>
</evidence>
<evidence type="ECO:0000256" key="10">
    <source>
        <dbReference type="ARBA" id="ARBA00047493"/>
    </source>
</evidence>
<dbReference type="PROSITE" id="PS01012">
    <property type="entry name" value="FOLYLPOLYGLU_SYNT_2"/>
    <property type="match status" value="1"/>
</dbReference>
<dbReference type="NCBIfam" id="TIGR01499">
    <property type="entry name" value="folC"/>
    <property type="match status" value="1"/>
</dbReference>
<dbReference type="Proteomes" id="UP000602050">
    <property type="component" value="Unassembled WGS sequence"/>
</dbReference>
<dbReference type="Pfam" id="PF02875">
    <property type="entry name" value="Mur_ligase_C"/>
    <property type="match status" value="1"/>
</dbReference>
<comment type="similarity">
    <text evidence="2 11">Belongs to the folylpolyglutamate synthase family.</text>
</comment>
<dbReference type="InterPro" id="IPR001645">
    <property type="entry name" value="Folylpolyglutamate_synth"/>
</dbReference>
<evidence type="ECO:0000313" key="15">
    <source>
        <dbReference type="Proteomes" id="UP000602050"/>
    </source>
</evidence>
<protein>
    <recommendedName>
        <fullName evidence="3">tetrahydrofolate synthase</fullName>
        <ecNumber evidence="3">6.3.2.17</ecNumber>
    </recommendedName>
    <alternativeName>
        <fullName evidence="9">Tetrahydrofolylpolyglutamate synthase</fullName>
    </alternativeName>
</protein>
<dbReference type="GO" id="GO:0005737">
    <property type="term" value="C:cytoplasm"/>
    <property type="evidence" value="ECO:0007669"/>
    <property type="project" value="TreeGrafter"/>
</dbReference>
<gene>
    <name evidence="14" type="primary">folC</name>
    <name evidence="14" type="ORF">GCM10010978_01870</name>
</gene>
<keyword evidence="5" id="KW-0479">Metal-binding</keyword>
<dbReference type="EC" id="6.3.2.17" evidence="3"/>
<evidence type="ECO:0000256" key="2">
    <source>
        <dbReference type="ARBA" id="ARBA00008276"/>
    </source>
</evidence>
<keyword evidence="4 11" id="KW-0436">Ligase</keyword>
<keyword evidence="7 11" id="KW-0067">ATP-binding</keyword>
<dbReference type="Gene3D" id="3.90.190.20">
    <property type="entry name" value="Mur ligase, C-terminal domain"/>
    <property type="match status" value="1"/>
</dbReference>
<organism evidence="14 15">
    <name type="scientific">Compostibacillus humi</name>
    <dbReference type="NCBI Taxonomy" id="1245525"/>
    <lineage>
        <taxon>Bacteria</taxon>
        <taxon>Bacillati</taxon>
        <taxon>Bacillota</taxon>
        <taxon>Bacilli</taxon>
        <taxon>Bacillales</taxon>
        <taxon>Bacillaceae</taxon>
        <taxon>Compostibacillus</taxon>
    </lineage>
</organism>
<evidence type="ECO:0000256" key="4">
    <source>
        <dbReference type="ARBA" id="ARBA00022598"/>
    </source>
</evidence>
<dbReference type="SUPFAM" id="SSF53244">
    <property type="entry name" value="MurD-like peptide ligases, peptide-binding domain"/>
    <property type="match status" value="1"/>
</dbReference>
<keyword evidence="15" id="KW-1185">Reference proteome</keyword>
<dbReference type="PANTHER" id="PTHR11136:SF0">
    <property type="entry name" value="DIHYDROFOLATE SYNTHETASE-RELATED"/>
    <property type="match status" value="1"/>
</dbReference>
<dbReference type="InterPro" id="IPR018109">
    <property type="entry name" value="Folylpolyglutamate_synth_CS"/>
</dbReference>
<accession>A0A8J2ZQC7</accession>
<comment type="catalytic activity">
    <reaction evidence="10">
        <text>(6S)-5,6,7,8-tetrahydrofolyl-(gamma-L-Glu)(n) + L-glutamate + ATP = (6S)-5,6,7,8-tetrahydrofolyl-(gamma-L-Glu)(n+1) + ADP + phosphate + H(+)</text>
        <dbReference type="Rhea" id="RHEA:10580"/>
        <dbReference type="Rhea" id="RHEA-COMP:14738"/>
        <dbReference type="Rhea" id="RHEA-COMP:14740"/>
        <dbReference type="ChEBI" id="CHEBI:15378"/>
        <dbReference type="ChEBI" id="CHEBI:29985"/>
        <dbReference type="ChEBI" id="CHEBI:30616"/>
        <dbReference type="ChEBI" id="CHEBI:43474"/>
        <dbReference type="ChEBI" id="CHEBI:141005"/>
        <dbReference type="ChEBI" id="CHEBI:456216"/>
        <dbReference type="EC" id="6.3.2.17"/>
    </reaction>
</comment>
<evidence type="ECO:0000313" key="14">
    <source>
        <dbReference type="EMBL" id="GGH68669.1"/>
    </source>
</evidence>
<comment type="cofactor">
    <cofactor evidence="1">
        <name>Mg(2+)</name>
        <dbReference type="ChEBI" id="CHEBI:18420"/>
    </cofactor>
</comment>
<feature type="domain" description="Mur ligase C-terminal" evidence="12">
    <location>
        <begin position="294"/>
        <end position="407"/>
    </location>
</feature>
<evidence type="ECO:0000256" key="5">
    <source>
        <dbReference type="ARBA" id="ARBA00022723"/>
    </source>
</evidence>
<evidence type="ECO:0000256" key="9">
    <source>
        <dbReference type="ARBA" id="ARBA00030592"/>
    </source>
</evidence>
<dbReference type="InterPro" id="IPR036565">
    <property type="entry name" value="Mur-like_cat_sf"/>
</dbReference>
<dbReference type="FunFam" id="3.40.1190.10:FF:000011">
    <property type="entry name" value="Folylpolyglutamate synthase/dihydrofolate synthase"/>
    <property type="match status" value="1"/>
</dbReference>
<evidence type="ECO:0000256" key="3">
    <source>
        <dbReference type="ARBA" id="ARBA00013025"/>
    </source>
</evidence>
<dbReference type="Pfam" id="PF08245">
    <property type="entry name" value="Mur_ligase_M"/>
    <property type="match status" value="1"/>
</dbReference>
<evidence type="ECO:0000259" key="13">
    <source>
        <dbReference type="Pfam" id="PF08245"/>
    </source>
</evidence>
<sequence length="421" mass="47637">MTFSYQEIIQFFSERKIIGIKPGLERMHTLLKLIGNPERNIRAIHVAGTNGKGSTIHYIRDSLIANGYQTGVFTSPSLTGLEGNIYANDQPVSKAEFTQLFHRVYPAIQQMDSDMPPTEFEILTAMAFLYFAENSDIAIIESGMGGRFDTTNVITPIISIITNIELDHRSFLGNTIKEIAFHKAGIIKKQVPVIVGEVKGEALQVIKEEAATKGAPVYQLHSDFSYEKINGDGCIEWFNEEGKKVCLCIAMAGEHQLKNVAVAWTAIEWLMNIYQYPLDERKAIEALKQTVIPGRFEIFRRKPLVILDVAHNPAGIRALIQTLKKYDGLKKHVLFSAFKDKDYEQMITLLEDYFSEIKVTTFDHPRALSKEDISKLANNRNITVLENWKEGLSFRQKSDVYVVTGSFAFIENVRNYLLSSK</sequence>
<dbReference type="InterPro" id="IPR013221">
    <property type="entry name" value="Mur_ligase_cen"/>
</dbReference>
<dbReference type="InterPro" id="IPR004101">
    <property type="entry name" value="Mur_ligase_C"/>
</dbReference>
<dbReference type="RefSeq" id="WP_188390485.1">
    <property type="nucleotide sequence ID" value="NZ_BMEV01000002.1"/>
</dbReference>
<dbReference type="PANTHER" id="PTHR11136">
    <property type="entry name" value="FOLYLPOLYGLUTAMATE SYNTHASE-RELATED"/>
    <property type="match status" value="1"/>
</dbReference>
<evidence type="ECO:0000256" key="11">
    <source>
        <dbReference type="PIRNR" id="PIRNR001563"/>
    </source>
</evidence>
<dbReference type="PIRSF" id="PIRSF001563">
    <property type="entry name" value="Folylpolyglu_synth"/>
    <property type="match status" value="1"/>
</dbReference>
<evidence type="ECO:0000256" key="7">
    <source>
        <dbReference type="ARBA" id="ARBA00022840"/>
    </source>
</evidence>
<evidence type="ECO:0000256" key="1">
    <source>
        <dbReference type="ARBA" id="ARBA00001946"/>
    </source>
</evidence>
<keyword evidence="6 11" id="KW-0547">Nucleotide-binding</keyword>
<reference evidence="14" key="2">
    <citation type="submission" date="2020-09" db="EMBL/GenBank/DDBJ databases">
        <authorList>
            <person name="Sun Q."/>
            <person name="Zhou Y."/>
        </authorList>
    </citation>
    <scope>NUCLEOTIDE SEQUENCE</scope>
    <source>
        <strain evidence="14">CGMCC 1.12360</strain>
    </source>
</reference>
<evidence type="ECO:0000259" key="12">
    <source>
        <dbReference type="Pfam" id="PF02875"/>
    </source>
</evidence>
<proteinExistence type="inferred from homology"/>
<dbReference type="AlphaFoldDB" id="A0A8J2ZQC7"/>
<dbReference type="GO" id="GO:0046872">
    <property type="term" value="F:metal ion binding"/>
    <property type="evidence" value="ECO:0007669"/>
    <property type="project" value="UniProtKB-KW"/>
</dbReference>
<dbReference type="GO" id="GO:0008841">
    <property type="term" value="F:dihydrofolate synthase activity"/>
    <property type="evidence" value="ECO:0007669"/>
    <property type="project" value="TreeGrafter"/>
</dbReference>
<reference evidence="14" key="1">
    <citation type="journal article" date="2014" name="Int. J. Syst. Evol. Microbiol.">
        <title>Complete genome sequence of Corynebacterium casei LMG S-19264T (=DSM 44701T), isolated from a smear-ripened cheese.</title>
        <authorList>
            <consortium name="US DOE Joint Genome Institute (JGI-PGF)"/>
            <person name="Walter F."/>
            <person name="Albersmeier A."/>
            <person name="Kalinowski J."/>
            <person name="Ruckert C."/>
        </authorList>
    </citation>
    <scope>NUCLEOTIDE SEQUENCE</scope>
    <source>
        <strain evidence="14">CGMCC 1.12360</strain>
    </source>
</reference>